<evidence type="ECO:0000313" key="1">
    <source>
        <dbReference type="EMBL" id="KJV66451.1"/>
    </source>
</evidence>
<comment type="caution">
    <text evidence="1">The sequence shown here is derived from an EMBL/GenBank/DDBJ whole genome shotgun (WGS) entry which is preliminary data.</text>
</comment>
<reference evidence="1 2" key="1">
    <citation type="submission" date="2015-01" db="EMBL/GenBank/DDBJ databases">
        <title>Genome Sequencing of Rickettsiales.</title>
        <authorList>
            <person name="Daugherty S.C."/>
            <person name="Su Q."/>
            <person name="Abolude K."/>
            <person name="Beier-Sexton M."/>
            <person name="Carlyon J.A."/>
            <person name="Carter R."/>
            <person name="Day N.P."/>
            <person name="Dumler S.J."/>
            <person name="Dyachenko V."/>
            <person name="Godinez A."/>
            <person name="Kurtti T.J."/>
            <person name="Lichay M."/>
            <person name="Mullins K.E."/>
            <person name="Ott S."/>
            <person name="Pappas-Brown V."/>
            <person name="Paris D.H."/>
            <person name="Patel P."/>
            <person name="Richards A.L."/>
            <person name="Sadzewicz L."/>
            <person name="Sears K."/>
            <person name="Seidman D."/>
            <person name="Sengamalay N."/>
            <person name="Stenos J."/>
            <person name="Tallon L.J."/>
            <person name="Vincent G."/>
            <person name="Fraser C.M."/>
            <person name="Munderloh U."/>
            <person name="Dunning-Hotopp J.C."/>
        </authorList>
    </citation>
    <scope>NUCLEOTIDE SEQUENCE [LARGE SCALE GENOMIC DNA]</scope>
    <source>
        <strain evidence="1 2">ApNP</strain>
    </source>
</reference>
<accession>A0A0F3NFA9</accession>
<gene>
    <name evidence="1" type="ORF">APHNP_1175</name>
</gene>
<dbReference type="Proteomes" id="UP000033385">
    <property type="component" value="Unassembled WGS sequence"/>
</dbReference>
<dbReference type="EMBL" id="LANW01000001">
    <property type="protein sequence ID" value="KJV66451.1"/>
    <property type="molecule type" value="Genomic_DNA"/>
</dbReference>
<evidence type="ECO:0000313" key="2">
    <source>
        <dbReference type="Proteomes" id="UP000033385"/>
    </source>
</evidence>
<dbReference type="AlphaFoldDB" id="A0A0F3NFA9"/>
<organism evidence="1 2">
    <name type="scientific">Anaplasma phagocytophilum str. ApNP</name>
    <dbReference type="NCBI Taxonomy" id="1359153"/>
    <lineage>
        <taxon>Bacteria</taxon>
        <taxon>Pseudomonadati</taxon>
        <taxon>Pseudomonadota</taxon>
        <taxon>Alphaproteobacteria</taxon>
        <taxon>Rickettsiales</taxon>
        <taxon>Anaplasmataceae</taxon>
        <taxon>Anaplasma</taxon>
        <taxon>phagocytophilum group</taxon>
    </lineage>
</organism>
<name>A0A0F3NFA9_ANAPH</name>
<proteinExistence type="predicted"/>
<sequence>MISRMWQFSMLHTSDIAKQWRALVEATCACGSGSNFSTTY</sequence>
<dbReference type="PATRIC" id="fig|1359153.3.peg.1206"/>
<protein>
    <submittedName>
        <fullName evidence="1">Uncharacterized protein</fullName>
    </submittedName>
</protein>